<dbReference type="GO" id="GO:0008757">
    <property type="term" value="F:S-adenosylmethionine-dependent methyltransferase activity"/>
    <property type="evidence" value="ECO:0007669"/>
    <property type="project" value="InterPro"/>
</dbReference>
<dbReference type="SUPFAM" id="SSF53335">
    <property type="entry name" value="S-adenosyl-L-methionine-dependent methyltransferases"/>
    <property type="match status" value="1"/>
</dbReference>
<protein>
    <submittedName>
        <fullName evidence="2">Methyltransferase domain-containing protein</fullName>
    </submittedName>
</protein>
<dbReference type="InterPro" id="IPR013216">
    <property type="entry name" value="Methyltransf_11"/>
</dbReference>
<evidence type="ECO:0000259" key="1">
    <source>
        <dbReference type="Pfam" id="PF08241"/>
    </source>
</evidence>
<sequence length="236" mass="27186">MSMRGYFDKKYYPEFERSWDDKLFRQFILERIKPEFSVLDLGAGAGIVPEMDFSGRAARLCGLDPDPRVETNPYLDEAKIGLGEDIPWPDGSFDLVFADNVLEHLADPDRVFAEVARVLKPGGRFLFKTPNRSHYMPLIARMTPLSFHRFYNRMRGRASEDTFHTHYRANTPADVTAIGKRVGLGKPDIRLIEGRPEYLRMMAATYVFGIAYERLVNRVDALERFRILLMGSLEKN</sequence>
<reference evidence="2 3" key="1">
    <citation type="submission" date="2019-12" db="EMBL/GenBank/DDBJ databases">
        <title>Nitratireductor arenosus sp. nov., Isolated from sea sand, Jeju island, South Korea.</title>
        <authorList>
            <person name="Kim W."/>
        </authorList>
    </citation>
    <scope>NUCLEOTIDE SEQUENCE [LARGE SCALE GENOMIC DNA]</scope>
    <source>
        <strain evidence="2 3">CAU 1489</strain>
    </source>
</reference>
<dbReference type="AlphaFoldDB" id="A0A844QJV7"/>
<evidence type="ECO:0000313" key="2">
    <source>
        <dbReference type="EMBL" id="MVB00167.1"/>
    </source>
</evidence>
<dbReference type="InterPro" id="IPR029063">
    <property type="entry name" value="SAM-dependent_MTases_sf"/>
</dbReference>
<organism evidence="2 3">
    <name type="scientific">Nitratireductor arenosus</name>
    <dbReference type="NCBI Taxonomy" id="2682096"/>
    <lineage>
        <taxon>Bacteria</taxon>
        <taxon>Pseudomonadati</taxon>
        <taxon>Pseudomonadota</taxon>
        <taxon>Alphaproteobacteria</taxon>
        <taxon>Hyphomicrobiales</taxon>
        <taxon>Phyllobacteriaceae</taxon>
        <taxon>Nitratireductor</taxon>
    </lineage>
</organism>
<keyword evidence="2" id="KW-0808">Transferase</keyword>
<dbReference type="Proteomes" id="UP000463224">
    <property type="component" value="Unassembled WGS sequence"/>
</dbReference>
<feature type="domain" description="Methyltransferase type 11" evidence="1">
    <location>
        <begin position="39"/>
        <end position="127"/>
    </location>
</feature>
<gene>
    <name evidence="2" type="ORF">GN330_23245</name>
</gene>
<keyword evidence="3" id="KW-1185">Reference proteome</keyword>
<evidence type="ECO:0000313" key="3">
    <source>
        <dbReference type="Proteomes" id="UP000463224"/>
    </source>
</evidence>
<dbReference type="Pfam" id="PF08241">
    <property type="entry name" value="Methyltransf_11"/>
    <property type="match status" value="1"/>
</dbReference>
<name>A0A844QJV7_9HYPH</name>
<comment type="caution">
    <text evidence="2">The sequence shown here is derived from an EMBL/GenBank/DDBJ whole genome shotgun (WGS) entry which is preliminary data.</text>
</comment>
<dbReference type="PANTHER" id="PTHR42912">
    <property type="entry name" value="METHYLTRANSFERASE"/>
    <property type="match status" value="1"/>
</dbReference>
<dbReference type="GO" id="GO:0032259">
    <property type="term" value="P:methylation"/>
    <property type="evidence" value="ECO:0007669"/>
    <property type="project" value="UniProtKB-KW"/>
</dbReference>
<dbReference type="CDD" id="cd02440">
    <property type="entry name" value="AdoMet_MTases"/>
    <property type="match status" value="1"/>
</dbReference>
<proteinExistence type="predicted"/>
<dbReference type="InterPro" id="IPR050508">
    <property type="entry name" value="Methyltransf_Superfamily"/>
</dbReference>
<dbReference type="Gene3D" id="3.40.50.150">
    <property type="entry name" value="Vaccinia Virus protein VP39"/>
    <property type="match status" value="1"/>
</dbReference>
<dbReference type="EMBL" id="WPHG01000012">
    <property type="protein sequence ID" value="MVB00167.1"/>
    <property type="molecule type" value="Genomic_DNA"/>
</dbReference>
<keyword evidence="2" id="KW-0489">Methyltransferase</keyword>
<accession>A0A844QJV7</accession>